<evidence type="ECO:0000259" key="7">
    <source>
        <dbReference type="Pfam" id="PF00933"/>
    </source>
</evidence>
<evidence type="ECO:0000256" key="1">
    <source>
        <dbReference type="ARBA" id="ARBA00001231"/>
    </source>
</evidence>
<feature type="signal peptide" evidence="6">
    <location>
        <begin position="1"/>
        <end position="30"/>
    </location>
</feature>
<evidence type="ECO:0000256" key="3">
    <source>
        <dbReference type="ARBA" id="ARBA00012663"/>
    </source>
</evidence>
<dbReference type="InterPro" id="IPR036881">
    <property type="entry name" value="Glyco_hydro_3_C_sf"/>
</dbReference>
<evidence type="ECO:0000313" key="8">
    <source>
        <dbReference type="EMBL" id="EPF29671.1"/>
    </source>
</evidence>
<protein>
    <recommendedName>
        <fullName evidence="3">beta-N-acetylhexosaminidase</fullName>
        <ecNumber evidence="3">3.2.1.52</ecNumber>
    </recommendedName>
</protein>
<dbReference type="PANTHER" id="PTHR30480:SF13">
    <property type="entry name" value="BETA-HEXOSAMINIDASE"/>
    <property type="match status" value="1"/>
</dbReference>
<organism evidence="8 9">
    <name type="scientific">Treponema medium ATCC 700293</name>
    <dbReference type="NCBI Taxonomy" id="1125700"/>
    <lineage>
        <taxon>Bacteria</taxon>
        <taxon>Pseudomonadati</taxon>
        <taxon>Spirochaetota</taxon>
        <taxon>Spirochaetia</taxon>
        <taxon>Spirochaetales</taxon>
        <taxon>Treponemataceae</taxon>
        <taxon>Treponema</taxon>
    </lineage>
</organism>
<evidence type="ECO:0000256" key="4">
    <source>
        <dbReference type="ARBA" id="ARBA00022801"/>
    </source>
</evidence>
<evidence type="ECO:0000256" key="6">
    <source>
        <dbReference type="SAM" id="SignalP"/>
    </source>
</evidence>
<feature type="chain" id="PRO_5041733824" description="beta-N-acetylhexosaminidase" evidence="6">
    <location>
        <begin position="31"/>
        <end position="562"/>
    </location>
</feature>
<dbReference type="GO" id="GO:0009254">
    <property type="term" value="P:peptidoglycan turnover"/>
    <property type="evidence" value="ECO:0007669"/>
    <property type="project" value="TreeGrafter"/>
</dbReference>
<dbReference type="Proteomes" id="UP000014634">
    <property type="component" value="Unassembled WGS sequence"/>
</dbReference>
<keyword evidence="5" id="KW-0326">Glycosidase</keyword>
<dbReference type="EC" id="3.2.1.52" evidence="3"/>
<dbReference type="Gene3D" id="3.40.50.1700">
    <property type="entry name" value="Glycoside hydrolase family 3 C-terminal domain"/>
    <property type="match status" value="1"/>
</dbReference>
<dbReference type="Pfam" id="PF00933">
    <property type="entry name" value="Glyco_hydro_3"/>
    <property type="match status" value="1"/>
</dbReference>
<dbReference type="InterPro" id="IPR001764">
    <property type="entry name" value="Glyco_hydro_3_N"/>
</dbReference>
<evidence type="ECO:0000313" key="9">
    <source>
        <dbReference type="Proteomes" id="UP000014634"/>
    </source>
</evidence>
<dbReference type="InterPro" id="IPR017853">
    <property type="entry name" value="GH"/>
</dbReference>
<evidence type="ECO:0000256" key="5">
    <source>
        <dbReference type="ARBA" id="ARBA00023295"/>
    </source>
</evidence>
<dbReference type="InterPro" id="IPR036962">
    <property type="entry name" value="Glyco_hydro_3_N_sf"/>
</dbReference>
<name>A0AA87NRZ8_TREMD</name>
<evidence type="ECO:0000256" key="2">
    <source>
        <dbReference type="ARBA" id="ARBA00005336"/>
    </source>
</evidence>
<accession>A0AA87NRZ8</accession>
<dbReference type="PANTHER" id="PTHR30480">
    <property type="entry name" value="BETA-HEXOSAMINIDASE-RELATED"/>
    <property type="match status" value="1"/>
</dbReference>
<dbReference type="EMBL" id="ATFE01000003">
    <property type="protein sequence ID" value="EPF29671.1"/>
    <property type="molecule type" value="Genomic_DNA"/>
</dbReference>
<reference evidence="8 9" key="1">
    <citation type="submission" date="2013-04" db="EMBL/GenBank/DDBJ databases">
        <title>The Genome Sequence of Treponema medium ATCC 700293.</title>
        <authorList>
            <consortium name="The Broad Institute Genomics Platform"/>
            <person name="Earl A."/>
            <person name="Ward D."/>
            <person name="Feldgarden M."/>
            <person name="Gevers D."/>
            <person name="Leonetti C."/>
            <person name="Blanton J.M."/>
            <person name="Dewhirst F.E."/>
            <person name="Izard J."/>
            <person name="Walker B."/>
            <person name="Young S."/>
            <person name="Zeng Q."/>
            <person name="Gargeya S."/>
            <person name="Fitzgerald M."/>
            <person name="Haas B."/>
            <person name="Abouelleil A."/>
            <person name="Allen A.W."/>
            <person name="Alvarado L."/>
            <person name="Arachchi H.M."/>
            <person name="Berlin A.M."/>
            <person name="Chapman S.B."/>
            <person name="Gainer-Dewar J."/>
            <person name="Goldberg J."/>
            <person name="Griggs A."/>
            <person name="Gujja S."/>
            <person name="Hansen M."/>
            <person name="Howarth C."/>
            <person name="Imamovic A."/>
            <person name="Ireland A."/>
            <person name="Larimer J."/>
            <person name="McCowan C."/>
            <person name="Murphy C."/>
            <person name="Pearson M."/>
            <person name="Poon T.W."/>
            <person name="Priest M."/>
            <person name="Roberts A."/>
            <person name="Saif S."/>
            <person name="Shea T."/>
            <person name="Sisk P."/>
            <person name="Sykes S."/>
            <person name="Wortman J."/>
            <person name="Nusbaum C."/>
            <person name="Birren B."/>
        </authorList>
    </citation>
    <scope>NUCLEOTIDE SEQUENCE [LARGE SCALE GENOMIC DNA]</scope>
    <source>
        <strain evidence="8 9">ATCC 700293</strain>
    </source>
</reference>
<comment type="similarity">
    <text evidence="2">Belongs to the glycosyl hydrolase 3 family.</text>
</comment>
<dbReference type="GO" id="GO:0004563">
    <property type="term" value="F:beta-N-acetylhexosaminidase activity"/>
    <property type="evidence" value="ECO:0007669"/>
    <property type="project" value="UniProtKB-EC"/>
</dbReference>
<dbReference type="GO" id="GO:0005975">
    <property type="term" value="P:carbohydrate metabolic process"/>
    <property type="evidence" value="ECO:0007669"/>
    <property type="project" value="InterPro"/>
</dbReference>
<proteinExistence type="inferred from homology"/>
<comment type="caution">
    <text evidence="8">The sequence shown here is derived from an EMBL/GenBank/DDBJ whole genome shotgun (WGS) entry which is preliminary data.</text>
</comment>
<sequence>MHRKHLFAAVLFGAALLVVPQFNTQLNAQAQTTVLKTLPDFYDAVPAAELAGRITEAMTDEELLSQTFMFGWAGQAPTDLLMSWITERSLGSIKIFGWNTEDSVELAKAISLLQKKANSTRFRIPLFVATDQEGGWIRHVKGRTSETPGNLAIGASGYPIDAYYEGFYIARELSALGINLNFAPTVDLYTNHESSIIGPRSFGQSPEAAGILARAFMQGSKKAGVLTTAKHFPGHGDTALDSHGKLPSIDISKETFYNRELVPFQYLIEAEVPAIMTGHLHFPAVSEHGEPASFSQYLLQTVLRGRLGFKGLVITDDMMMHGAIRYAGTVAKAVQLALEAGNDIIESSTTPRLYDAFWTENLQRMQTNEAFRLRVKDAAYRIIETKLRYFKSGNAVPLYPDVYAIPEKLPDAEGQAFFLSLAARAITVVRGKYIPYIPKTGEKILLAGSYSAFLQAGLKRFPAAKTSNLSDGIFTKAAASDTVIFCLANESSLQVLQRLYKAYPNKRYIIFSCLSPVFLSGIPEIPTAIALYSYAPVSFTAGFGALLGDFKPQGHLPLDGIN</sequence>
<dbReference type="Gene3D" id="3.20.20.300">
    <property type="entry name" value="Glycoside hydrolase, family 3, N-terminal domain"/>
    <property type="match status" value="1"/>
</dbReference>
<keyword evidence="4" id="KW-0378">Hydrolase</keyword>
<keyword evidence="6" id="KW-0732">Signal</keyword>
<gene>
    <name evidence="8" type="ORF">HMPREF9195_00375</name>
</gene>
<dbReference type="AlphaFoldDB" id="A0AA87NRZ8"/>
<dbReference type="SUPFAM" id="SSF51445">
    <property type="entry name" value="(Trans)glycosidases"/>
    <property type="match status" value="1"/>
</dbReference>
<feature type="domain" description="Glycoside hydrolase family 3 N-terminal" evidence="7">
    <location>
        <begin position="77"/>
        <end position="351"/>
    </location>
</feature>
<comment type="catalytic activity">
    <reaction evidence="1">
        <text>Hydrolysis of terminal non-reducing N-acetyl-D-hexosamine residues in N-acetyl-beta-D-hexosaminides.</text>
        <dbReference type="EC" id="3.2.1.52"/>
    </reaction>
</comment>
<dbReference type="RefSeq" id="WP_016522369.1">
    <property type="nucleotide sequence ID" value="NZ_KE332517.1"/>
</dbReference>
<dbReference type="InterPro" id="IPR050226">
    <property type="entry name" value="NagZ_Beta-hexosaminidase"/>
</dbReference>